<evidence type="ECO:0008006" key="3">
    <source>
        <dbReference type="Google" id="ProtNLM"/>
    </source>
</evidence>
<keyword evidence="2" id="KW-1185">Reference proteome</keyword>
<dbReference type="AlphaFoldDB" id="A0A9X1R0W2"/>
<gene>
    <name evidence="1" type="ORF">K8344_00150</name>
</gene>
<proteinExistence type="predicted"/>
<sequence length="89" mass="11153">MEENYDISDEAKLELHKAKCYFQFLGREEEFFNDFLHQLRVTLQMPYGFQVRYRDIRIVKFEQFEYSIHYNIYNDRIVILKVLNQRQNY</sequence>
<reference evidence="1" key="1">
    <citation type="submission" date="2021-09" db="EMBL/GenBank/DDBJ databases">
        <title>Genome of Aequorivita sp. strain F64183.</title>
        <authorList>
            <person name="Wang Y."/>
        </authorList>
    </citation>
    <scope>NUCLEOTIDE SEQUENCE</scope>
    <source>
        <strain evidence="1">F64183</strain>
    </source>
</reference>
<organism evidence="1 2">
    <name type="scientific">Aequorivita xiaoshiensis</name>
    <dbReference type="NCBI Taxonomy" id="2874476"/>
    <lineage>
        <taxon>Bacteria</taxon>
        <taxon>Pseudomonadati</taxon>
        <taxon>Bacteroidota</taxon>
        <taxon>Flavobacteriia</taxon>
        <taxon>Flavobacteriales</taxon>
        <taxon>Flavobacteriaceae</taxon>
        <taxon>Aequorivita</taxon>
    </lineage>
</organism>
<dbReference type="Gene3D" id="3.30.2310.20">
    <property type="entry name" value="RelE-like"/>
    <property type="match status" value="1"/>
</dbReference>
<dbReference type="RefSeq" id="WP_237606226.1">
    <property type="nucleotide sequence ID" value="NZ_JAIRBB010000001.1"/>
</dbReference>
<protein>
    <recommendedName>
        <fullName evidence="3">Plasmid stabilization system protein ParE</fullName>
    </recommendedName>
</protein>
<accession>A0A9X1R0W2</accession>
<evidence type="ECO:0000313" key="2">
    <source>
        <dbReference type="Proteomes" id="UP001139462"/>
    </source>
</evidence>
<dbReference type="Proteomes" id="UP001139462">
    <property type="component" value="Unassembled WGS sequence"/>
</dbReference>
<dbReference type="InterPro" id="IPR035093">
    <property type="entry name" value="RelE/ParE_toxin_dom_sf"/>
</dbReference>
<name>A0A9X1R0W2_9FLAO</name>
<evidence type="ECO:0000313" key="1">
    <source>
        <dbReference type="EMBL" id="MCG2429518.1"/>
    </source>
</evidence>
<comment type="caution">
    <text evidence="1">The sequence shown here is derived from an EMBL/GenBank/DDBJ whole genome shotgun (WGS) entry which is preliminary data.</text>
</comment>
<dbReference type="EMBL" id="JAIRBB010000001">
    <property type="protein sequence ID" value="MCG2429518.1"/>
    <property type="molecule type" value="Genomic_DNA"/>
</dbReference>